<protein>
    <submittedName>
        <fullName evidence="2">Uncharacterized protein</fullName>
    </submittedName>
</protein>
<dbReference type="PANTHER" id="PTHR31694">
    <property type="entry name" value="DESICCATION-LIKE PROTEIN"/>
    <property type="match status" value="1"/>
</dbReference>
<keyword evidence="3" id="KW-1185">Reference proteome</keyword>
<feature type="compositionally biased region" description="Low complexity" evidence="1">
    <location>
        <begin position="74"/>
        <end position="84"/>
    </location>
</feature>
<feature type="region of interest" description="Disordered" evidence="1">
    <location>
        <begin position="1"/>
        <end position="87"/>
    </location>
</feature>
<name>A0A0L6VEI5_9BASI</name>
<dbReference type="Proteomes" id="UP000037035">
    <property type="component" value="Unassembled WGS sequence"/>
</dbReference>
<reference evidence="2 3" key="1">
    <citation type="submission" date="2015-08" db="EMBL/GenBank/DDBJ databases">
        <title>Next Generation Sequencing and Analysis of the Genome of Puccinia sorghi L Schw, the Causal Agent of Maize Common Rust.</title>
        <authorList>
            <person name="Rochi L."/>
            <person name="Burguener G."/>
            <person name="Darino M."/>
            <person name="Turjanski A."/>
            <person name="Kreff E."/>
            <person name="Dieguez M.J."/>
            <person name="Sacco F."/>
        </authorList>
    </citation>
    <scope>NUCLEOTIDE SEQUENCE [LARGE SCALE GENOMIC DNA]</scope>
    <source>
        <strain evidence="2 3">RO10H11247</strain>
    </source>
</reference>
<proteinExistence type="predicted"/>
<dbReference type="OrthoDB" id="1001765at2759"/>
<organism evidence="2 3">
    <name type="scientific">Puccinia sorghi</name>
    <dbReference type="NCBI Taxonomy" id="27349"/>
    <lineage>
        <taxon>Eukaryota</taxon>
        <taxon>Fungi</taxon>
        <taxon>Dikarya</taxon>
        <taxon>Basidiomycota</taxon>
        <taxon>Pucciniomycotina</taxon>
        <taxon>Pucciniomycetes</taxon>
        <taxon>Pucciniales</taxon>
        <taxon>Pucciniaceae</taxon>
        <taxon>Puccinia</taxon>
    </lineage>
</organism>
<gene>
    <name evidence="2" type="ORF">VP01_1791g1</name>
</gene>
<feature type="compositionally biased region" description="Pro residues" evidence="1">
    <location>
        <begin position="14"/>
        <end position="24"/>
    </location>
</feature>
<comment type="caution">
    <text evidence="2">The sequence shown here is derived from an EMBL/GenBank/DDBJ whole genome shotgun (WGS) entry which is preliminary data.</text>
</comment>
<feature type="compositionally biased region" description="Basic and acidic residues" evidence="1">
    <location>
        <begin position="442"/>
        <end position="451"/>
    </location>
</feature>
<evidence type="ECO:0000313" key="2">
    <source>
        <dbReference type="EMBL" id="KNZ59168.1"/>
    </source>
</evidence>
<accession>A0A0L6VEI5</accession>
<dbReference type="AlphaFoldDB" id="A0A0L6VEI5"/>
<feature type="region of interest" description="Disordered" evidence="1">
    <location>
        <begin position="410"/>
        <end position="481"/>
    </location>
</feature>
<dbReference type="CDD" id="cd00657">
    <property type="entry name" value="Ferritin_like"/>
    <property type="match status" value="1"/>
</dbReference>
<sequence length="511" mass="52052">MASPTLRPRQAAPPGQPAKLPPPGTRGIGILVVETPGEPGKTNGAEAAKAPGTAITQQAPPDGDKSAAGGGRGAAQAGGKAAGKAAGGGAGAGDINLTVLNFALTLENLEAQFYQDALAIFPLQAMEKAGLSSFQANAVIQQMQRQLADEQSHVQLLQAAIKAAGGTPFSGCQFNFRSILTDPITFLASARSLEAVGVSAYMGAASMITNNAVLSAAATILPVEARHSTLLNIFSGGAASPNAFDLPLTPPQVLAVVGGLLQDCQASDLGLTANQPLSVIDGVTQSTLFTTGSILQFQTSAQVQNLEANSLSCQMLVGGATTALVMPASSCIIPATTSGGPINGLVAIFLTSNAQPLTTSLKDQPQNVVAGPALIFVDSNQQEVLSQVFTVKGLNLKSLPTANLASAALTPQAAASNSTSRPGAKQNGRPEERGKTSARNVDTSKKARDVTNDTGSPRKLIKSNVDDVAQEQDDNHPQLALLGSTGLNQDLLNVSWAAAPKAVIQNPSQLP</sequence>
<dbReference type="STRING" id="27349.A0A0L6VEI5"/>
<evidence type="ECO:0000256" key="1">
    <source>
        <dbReference type="SAM" id="MobiDB-lite"/>
    </source>
</evidence>
<dbReference type="InterPro" id="IPR009078">
    <property type="entry name" value="Ferritin-like_SF"/>
</dbReference>
<dbReference type="SUPFAM" id="SSF47240">
    <property type="entry name" value="Ferritin-like"/>
    <property type="match status" value="1"/>
</dbReference>
<dbReference type="EMBL" id="LAVV01006605">
    <property type="protein sequence ID" value="KNZ59168.1"/>
    <property type="molecule type" value="Genomic_DNA"/>
</dbReference>
<dbReference type="Pfam" id="PF13668">
    <property type="entry name" value="Ferritin_2"/>
    <property type="match status" value="1"/>
</dbReference>
<evidence type="ECO:0000313" key="3">
    <source>
        <dbReference type="Proteomes" id="UP000037035"/>
    </source>
</evidence>
<dbReference type="PANTHER" id="PTHR31694:SF26">
    <property type="entry name" value="OS05G0151100 PROTEIN"/>
    <property type="match status" value="1"/>
</dbReference>
<dbReference type="VEuPathDB" id="FungiDB:VP01_1791g1"/>
<dbReference type="InterPro" id="IPR052965">
    <property type="entry name" value="Pigment-catalase-like"/>
</dbReference>